<gene>
    <name evidence="2" type="ORF">N7476_000287</name>
</gene>
<evidence type="ECO:0000256" key="1">
    <source>
        <dbReference type="SAM" id="MobiDB-lite"/>
    </source>
</evidence>
<protein>
    <submittedName>
        <fullName evidence="2">Uncharacterized protein</fullName>
    </submittedName>
</protein>
<reference evidence="2" key="1">
    <citation type="submission" date="2022-12" db="EMBL/GenBank/DDBJ databases">
        <authorList>
            <person name="Petersen C."/>
        </authorList>
    </citation>
    <scope>NUCLEOTIDE SEQUENCE</scope>
    <source>
        <strain evidence="2">IBT 21472</strain>
    </source>
</reference>
<evidence type="ECO:0000313" key="3">
    <source>
        <dbReference type="Proteomes" id="UP001147746"/>
    </source>
</evidence>
<keyword evidence="3" id="KW-1185">Reference proteome</keyword>
<feature type="region of interest" description="Disordered" evidence="1">
    <location>
        <begin position="310"/>
        <end position="363"/>
    </location>
</feature>
<name>A0A9W9QCN3_9EURO</name>
<comment type="caution">
    <text evidence="2">The sequence shown here is derived from an EMBL/GenBank/DDBJ whole genome shotgun (WGS) entry which is preliminary data.</text>
</comment>
<feature type="compositionally biased region" description="Basic residues" evidence="1">
    <location>
        <begin position="313"/>
        <end position="322"/>
    </location>
</feature>
<dbReference type="Proteomes" id="UP001147746">
    <property type="component" value="Unassembled WGS sequence"/>
</dbReference>
<reference evidence="2" key="2">
    <citation type="journal article" date="2023" name="IMA Fungus">
        <title>Comparative genomic study of the Penicillium genus elucidates a diverse pangenome and 15 lateral gene transfer events.</title>
        <authorList>
            <person name="Petersen C."/>
            <person name="Sorensen T."/>
            <person name="Nielsen M.R."/>
            <person name="Sondergaard T.E."/>
            <person name="Sorensen J.L."/>
            <person name="Fitzpatrick D.A."/>
            <person name="Frisvad J.C."/>
            <person name="Nielsen K.L."/>
        </authorList>
    </citation>
    <scope>NUCLEOTIDE SEQUENCE</scope>
    <source>
        <strain evidence="2">IBT 21472</strain>
    </source>
</reference>
<dbReference type="AlphaFoldDB" id="A0A9W9QCN3"/>
<dbReference type="EMBL" id="JAPZBO010000001">
    <property type="protein sequence ID" value="KAJ5330504.1"/>
    <property type="molecule type" value="Genomic_DNA"/>
</dbReference>
<sequence>MSNMPTEPIDFFGHQLSSPLPRIESVRHDLQPILKLIRLYLEILDRNGSVAKQLHMPLFSNRIEDRINGLFSSSSPQVMELAGDNSYSGSRPGWVDLIQESNLNNQIELRDEDQYSLCIQGMSIDMNKSDRDILSSNVLRKLLQAPAEPEDVQTEREARNELIEDLTRLQGDISEINGTVQTVLQTLREHTRSDSTESSVEIHMCGVDATTDPVIHTEITIDAEPGPDHVQHGETGGTFAALSTSGDDDHIPALKENSAWSLAEKRQLRSFLSTRGHLSWSRTAQEYEEMYHMGRSPSSVAGQARCLGLSVGRKPRKKPARPAKHDPLVLKVRFPSNHKPSLNEPTTPNERNQQPTGTSLGGEAPREVLEHTHQLSDMTNSPMDVSLVSPSICPNVPSMVQFSATKNFANLRQSNYEPPGSFGLILN</sequence>
<accession>A0A9W9QCN3</accession>
<proteinExistence type="predicted"/>
<organism evidence="2 3">
    <name type="scientific">Penicillium atrosanguineum</name>
    <dbReference type="NCBI Taxonomy" id="1132637"/>
    <lineage>
        <taxon>Eukaryota</taxon>
        <taxon>Fungi</taxon>
        <taxon>Dikarya</taxon>
        <taxon>Ascomycota</taxon>
        <taxon>Pezizomycotina</taxon>
        <taxon>Eurotiomycetes</taxon>
        <taxon>Eurotiomycetidae</taxon>
        <taxon>Eurotiales</taxon>
        <taxon>Aspergillaceae</taxon>
        <taxon>Penicillium</taxon>
    </lineage>
</organism>
<feature type="compositionally biased region" description="Polar residues" evidence="1">
    <location>
        <begin position="338"/>
        <end position="358"/>
    </location>
</feature>
<evidence type="ECO:0000313" key="2">
    <source>
        <dbReference type="EMBL" id="KAJ5330504.1"/>
    </source>
</evidence>